<evidence type="ECO:0000256" key="4">
    <source>
        <dbReference type="SAM" id="MobiDB-lite"/>
    </source>
</evidence>
<dbReference type="InterPro" id="IPR020846">
    <property type="entry name" value="MFS_dom"/>
</dbReference>
<evidence type="ECO:0000313" key="7">
    <source>
        <dbReference type="EMBL" id="MBP0614740.1"/>
    </source>
</evidence>
<dbReference type="CDD" id="cd17477">
    <property type="entry name" value="MFS_YcaD_like"/>
    <property type="match status" value="1"/>
</dbReference>
<dbReference type="InterPro" id="IPR036259">
    <property type="entry name" value="MFS_trans_sf"/>
</dbReference>
<accession>A0ABS4BDA5</accession>
<feature type="transmembrane region" description="Helical" evidence="5">
    <location>
        <begin position="154"/>
        <end position="174"/>
    </location>
</feature>
<feature type="transmembrane region" description="Helical" evidence="5">
    <location>
        <begin position="72"/>
        <end position="90"/>
    </location>
</feature>
<feature type="transmembrane region" description="Helical" evidence="5">
    <location>
        <begin position="41"/>
        <end position="60"/>
    </location>
</feature>
<feature type="region of interest" description="Disordered" evidence="4">
    <location>
        <begin position="404"/>
        <end position="428"/>
    </location>
</feature>
<feature type="transmembrane region" description="Helical" evidence="5">
    <location>
        <begin position="353"/>
        <end position="371"/>
    </location>
</feature>
<dbReference type="SUPFAM" id="SSF103473">
    <property type="entry name" value="MFS general substrate transporter"/>
    <property type="match status" value="1"/>
</dbReference>
<evidence type="ECO:0000256" key="1">
    <source>
        <dbReference type="ARBA" id="ARBA00022692"/>
    </source>
</evidence>
<dbReference type="RefSeq" id="WP_209593160.1">
    <property type="nucleotide sequence ID" value="NZ_JAGJCF010000002.1"/>
</dbReference>
<proteinExistence type="predicted"/>
<evidence type="ECO:0000313" key="8">
    <source>
        <dbReference type="Proteomes" id="UP000678276"/>
    </source>
</evidence>
<feature type="transmembrane region" description="Helical" evidence="5">
    <location>
        <begin position="287"/>
        <end position="308"/>
    </location>
</feature>
<protein>
    <submittedName>
        <fullName evidence="7">MFS transporter</fullName>
    </submittedName>
</protein>
<reference evidence="7 8" key="1">
    <citation type="submission" date="2021-04" db="EMBL/GenBank/DDBJ databases">
        <title>Whole genome sequence of Jiella sp. KSK16Y-1.</title>
        <authorList>
            <person name="Tuo L."/>
        </authorList>
    </citation>
    <scope>NUCLEOTIDE SEQUENCE [LARGE SCALE GENOMIC DNA]</scope>
    <source>
        <strain evidence="7 8">KSK16Y-1</strain>
    </source>
</reference>
<keyword evidence="1 5" id="KW-0812">Transmembrane</keyword>
<keyword evidence="8" id="KW-1185">Reference proteome</keyword>
<feature type="transmembrane region" description="Helical" evidence="5">
    <location>
        <begin position="129"/>
        <end position="148"/>
    </location>
</feature>
<feature type="transmembrane region" description="Helical" evidence="5">
    <location>
        <begin position="194"/>
        <end position="213"/>
    </location>
</feature>
<keyword evidence="3 5" id="KW-0472">Membrane</keyword>
<dbReference type="PANTHER" id="PTHR23521:SF3">
    <property type="entry name" value="MFS TRANSPORTER"/>
    <property type="match status" value="1"/>
</dbReference>
<keyword evidence="2 5" id="KW-1133">Transmembrane helix</keyword>
<dbReference type="Pfam" id="PF07690">
    <property type="entry name" value="MFS_1"/>
    <property type="match status" value="1"/>
</dbReference>
<dbReference type="Gene3D" id="1.20.1250.20">
    <property type="entry name" value="MFS general substrate transporter like domains"/>
    <property type="match status" value="2"/>
</dbReference>
<dbReference type="InterPro" id="IPR047200">
    <property type="entry name" value="MFS_YcaD-like"/>
</dbReference>
<feature type="transmembrane region" description="Helical" evidence="5">
    <location>
        <begin position="320"/>
        <end position="341"/>
    </location>
</feature>
<feature type="domain" description="Major facilitator superfamily (MFS) profile" evidence="6">
    <location>
        <begin position="5"/>
        <end position="384"/>
    </location>
</feature>
<dbReference type="PANTHER" id="PTHR23521">
    <property type="entry name" value="TRANSPORTER MFS SUPERFAMILY"/>
    <property type="match status" value="1"/>
</dbReference>
<feature type="compositionally biased region" description="Acidic residues" evidence="4">
    <location>
        <begin position="411"/>
        <end position="421"/>
    </location>
</feature>
<dbReference type="InterPro" id="IPR011701">
    <property type="entry name" value="MFS"/>
</dbReference>
<evidence type="ECO:0000256" key="5">
    <source>
        <dbReference type="SAM" id="Phobius"/>
    </source>
</evidence>
<feature type="transmembrane region" description="Helical" evidence="5">
    <location>
        <begin position="233"/>
        <end position="251"/>
    </location>
</feature>
<evidence type="ECO:0000259" key="6">
    <source>
        <dbReference type="PROSITE" id="PS50850"/>
    </source>
</evidence>
<dbReference type="PROSITE" id="PS50850">
    <property type="entry name" value="MFS"/>
    <property type="match status" value="1"/>
</dbReference>
<evidence type="ECO:0000256" key="2">
    <source>
        <dbReference type="ARBA" id="ARBA00022989"/>
    </source>
</evidence>
<gene>
    <name evidence="7" type="ORF">J6595_04010</name>
</gene>
<dbReference type="Proteomes" id="UP000678276">
    <property type="component" value="Unassembled WGS sequence"/>
</dbReference>
<dbReference type="EMBL" id="JAGJCF010000002">
    <property type="protein sequence ID" value="MBP0614740.1"/>
    <property type="molecule type" value="Genomic_DNA"/>
</dbReference>
<comment type="caution">
    <text evidence="7">The sequence shown here is derived from an EMBL/GenBank/DDBJ whole genome shotgun (WGS) entry which is preliminary data.</text>
</comment>
<name>A0ABS4BDA5_9HYPH</name>
<feature type="transmembrane region" description="Helical" evidence="5">
    <location>
        <begin position="96"/>
        <end position="117"/>
    </location>
</feature>
<sequence>MHLLPIAALLTSTFFMMAGAGLMGILLPVRGSIEGWSSYEIGAFGTSYALAFTFGCVVIPRMVKSAGHVRTFSSLSALLAISILFCGLMVDSTAWIVFRALSGFALAGSYMVIESWLNERVTNETRGTIFSVYMIVTMAAMMGGQYAMPLTNPGLPVPFMLCAIFFALAVIPTALSRAQSPAPIATVKIDVLMLFRNSPVAAVGIVLAGILSAGWGNMAPVFGQQTGMTTTDIATLTVSAMFGGAIFQIPLGRISDKTDRRYVMTVAGIIGVGAAITGVYLAGAQPFALFCIAFVLGGIIYPAYSLAVAHANDYAADADFVKVSSGLLILYGIGTMIGPIYTAFLMDVGGPGGLFQAMGSAMAIYAAYAFYRTFRRIAIPAEERADFQTIPFARVQTPASFSLDPRAEASLEAEAEEVDAEDTGREAA</sequence>
<organism evidence="7 8">
    <name type="scientific">Jiella mangrovi</name>
    <dbReference type="NCBI Taxonomy" id="2821407"/>
    <lineage>
        <taxon>Bacteria</taxon>
        <taxon>Pseudomonadati</taxon>
        <taxon>Pseudomonadota</taxon>
        <taxon>Alphaproteobacteria</taxon>
        <taxon>Hyphomicrobiales</taxon>
        <taxon>Aurantimonadaceae</taxon>
        <taxon>Jiella</taxon>
    </lineage>
</organism>
<evidence type="ECO:0000256" key="3">
    <source>
        <dbReference type="ARBA" id="ARBA00023136"/>
    </source>
</evidence>
<feature type="transmembrane region" description="Helical" evidence="5">
    <location>
        <begin position="263"/>
        <end position="281"/>
    </location>
</feature>